<name>A0AA42CRT8_9HYPH</name>
<sequence length="67" mass="7013">LQSKDAAGNPSKILVANQKFIDASLASPAMIAITLRKCSLAGFRLANEPTMWLNVSSQPANKDGPSG</sequence>
<dbReference type="AlphaFoldDB" id="A0AA42CRT8"/>
<keyword evidence="2" id="KW-1185">Reference proteome</keyword>
<dbReference type="Proteomes" id="UP001165667">
    <property type="component" value="Unassembled WGS sequence"/>
</dbReference>
<reference evidence="1" key="1">
    <citation type="submission" date="2022-05" db="EMBL/GenBank/DDBJ databases">
        <authorList>
            <person name="Pankratov T."/>
        </authorList>
    </citation>
    <scope>NUCLEOTIDE SEQUENCE</scope>
    <source>
        <strain evidence="1">BP6-180914</strain>
    </source>
</reference>
<proteinExistence type="predicted"/>
<dbReference type="EMBL" id="JAMOIM010000067">
    <property type="protein sequence ID" value="MCW6512827.1"/>
    <property type="molecule type" value="Genomic_DNA"/>
</dbReference>
<protein>
    <submittedName>
        <fullName evidence="1">Uncharacterized protein</fullName>
    </submittedName>
</protein>
<dbReference type="RefSeq" id="WP_282589201.1">
    <property type="nucleotide sequence ID" value="NZ_JAMOIM010000067.1"/>
</dbReference>
<organism evidence="1 2">
    <name type="scientific">Lichenifustis flavocetrariae</name>
    <dbReference type="NCBI Taxonomy" id="2949735"/>
    <lineage>
        <taxon>Bacteria</taxon>
        <taxon>Pseudomonadati</taxon>
        <taxon>Pseudomonadota</taxon>
        <taxon>Alphaproteobacteria</taxon>
        <taxon>Hyphomicrobiales</taxon>
        <taxon>Lichenihabitantaceae</taxon>
        <taxon>Lichenifustis</taxon>
    </lineage>
</organism>
<evidence type="ECO:0000313" key="1">
    <source>
        <dbReference type="EMBL" id="MCW6512827.1"/>
    </source>
</evidence>
<comment type="caution">
    <text evidence="1">The sequence shown here is derived from an EMBL/GenBank/DDBJ whole genome shotgun (WGS) entry which is preliminary data.</text>
</comment>
<feature type="non-terminal residue" evidence="1">
    <location>
        <position position="1"/>
    </location>
</feature>
<evidence type="ECO:0000313" key="2">
    <source>
        <dbReference type="Proteomes" id="UP001165667"/>
    </source>
</evidence>
<gene>
    <name evidence="1" type="ORF">M8523_33585</name>
</gene>
<accession>A0AA42CRT8</accession>